<dbReference type="AlphaFoldDB" id="A0A3G8Z9T4"/>
<accession>A0A3G8Z9T4</accession>
<reference evidence="3" key="2">
    <citation type="submission" date="2018-11" db="EMBL/GenBank/DDBJ databases">
        <title>Proposal to divide the Flavobacteriaceae and reorganize its genera based on Amino Acid Identity values calculated from whole genome sequences.</title>
        <authorList>
            <person name="Nicholson A.C."/>
            <person name="Gulvik C.A."/>
            <person name="Whitney A.M."/>
            <person name="Sheth M."/>
            <person name="Batra D."/>
            <person name="Pryor J."/>
            <person name="Bernardet J.-F."/>
            <person name="Hugo C."/>
            <person name="Kampfer P."/>
            <person name="Newman J.D."/>
            <person name="McQuiston J.R."/>
        </authorList>
    </citation>
    <scope>NUCLEOTIDE SEQUENCE [LARGE SCALE GENOMIC DNA]</scope>
    <source>
        <strain evidence="3">H6466</strain>
    </source>
</reference>
<dbReference type="Proteomes" id="UP000272316">
    <property type="component" value="Chromosome"/>
</dbReference>
<evidence type="ECO:0000313" key="1">
    <source>
        <dbReference type="EMBL" id="AZI53913.1"/>
    </source>
</evidence>
<protein>
    <recommendedName>
        <fullName evidence="4">Tail fiber protein</fullName>
    </recommendedName>
</protein>
<dbReference type="RefSeq" id="WP_124985408.1">
    <property type="nucleotide sequence ID" value="NZ_CP034160.1"/>
</dbReference>
<dbReference type="EMBL" id="CP034160">
    <property type="protein sequence ID" value="AZI55667.1"/>
    <property type="molecule type" value="Genomic_DNA"/>
</dbReference>
<dbReference type="CDD" id="cd22641">
    <property type="entry name" value="C24-like"/>
    <property type="match status" value="1"/>
</dbReference>
<dbReference type="KEGG" id="eva:EIB75_10575"/>
<reference evidence="1" key="1">
    <citation type="submission" date="2018-11" db="EMBL/GenBank/DDBJ databases">
        <title>Proposal to divide the Flavobacteriaceae and reorganize its genera based on Amino Acid Identity values calculated from whole genome sequences.</title>
        <authorList>
            <person name="Nicholson A.C."/>
            <person name="Gulvik C.A."/>
            <person name="Whitney A.M."/>
            <person name="Humrighouse B.W."/>
            <person name="Bell M."/>
            <person name="Holmes B."/>
            <person name="Steigerwalt A."/>
            <person name="Villarma A."/>
            <person name="Sheth M."/>
            <person name="Batra D."/>
            <person name="Pryor J."/>
            <person name="Bernardet J.-F."/>
            <person name="Hugo C."/>
            <person name="Kampfer P."/>
            <person name="Newman J."/>
            <person name="Mcquiston J.R."/>
        </authorList>
    </citation>
    <scope>NUCLEOTIDE SEQUENCE [LARGE SCALE GENOMIC DNA]</scope>
    <source>
        <strain evidence="1">H6466</strain>
    </source>
</reference>
<dbReference type="EMBL" id="CP034160">
    <property type="protein sequence ID" value="AZI53913.1"/>
    <property type="molecule type" value="Genomic_DNA"/>
</dbReference>
<evidence type="ECO:0000313" key="3">
    <source>
        <dbReference type="Proteomes" id="UP000272316"/>
    </source>
</evidence>
<proteinExistence type="predicted"/>
<name>A0A3G8Z9T4_9FLAO</name>
<sequence>MNNLSYNQTGGFPLSTNILDAAQTAYTIFNALGFLAGNYAIISGCEEIGNTVNNGVVFINGEVIEFRGGAKLDNVIILEDTETRSFENGQNKVVIHKRYACFGYSVENYAWGLFQRVFPTTLIKSFKDNFEARITALENKPSPIPIGTITRYDQPLVVLPPQGWVDYVAEPGRVWVQRDPNDDDFAFGQTGGAKKHQLTQPELPNVNLVFRTGKDRVGTGNQNSLAVFDNSDFTRNIPLGGQNVPHNNLQPYVAVRYIKYVG</sequence>
<dbReference type="KEGG" id="eva:EIB75_00965"/>
<gene>
    <name evidence="1" type="ORF">EIB75_00965</name>
    <name evidence="2" type="ORF">EIB75_10575</name>
</gene>
<organism evidence="1 3">
    <name type="scientific">Epilithonimonas vandammei</name>
    <dbReference type="NCBI Taxonomy" id="2487072"/>
    <lineage>
        <taxon>Bacteria</taxon>
        <taxon>Pseudomonadati</taxon>
        <taxon>Bacteroidota</taxon>
        <taxon>Flavobacteriia</taxon>
        <taxon>Flavobacteriales</taxon>
        <taxon>Weeksellaceae</taxon>
        <taxon>Chryseobacterium group</taxon>
        <taxon>Epilithonimonas</taxon>
    </lineage>
</organism>
<evidence type="ECO:0008006" key="4">
    <source>
        <dbReference type="Google" id="ProtNLM"/>
    </source>
</evidence>
<evidence type="ECO:0000313" key="2">
    <source>
        <dbReference type="EMBL" id="AZI55667.1"/>
    </source>
</evidence>